<dbReference type="GO" id="GO:0003723">
    <property type="term" value="F:RNA binding"/>
    <property type="evidence" value="ECO:0007669"/>
    <property type="project" value="UniProtKB-UniRule"/>
</dbReference>
<dbReference type="SUPFAM" id="SSF54928">
    <property type="entry name" value="RNA-binding domain, RBD"/>
    <property type="match status" value="1"/>
</dbReference>
<dbReference type="PROSITE" id="PS50102">
    <property type="entry name" value="RRM"/>
    <property type="match status" value="1"/>
</dbReference>
<evidence type="ECO:0000313" key="7">
    <source>
        <dbReference type="Proteomes" id="UP001465755"/>
    </source>
</evidence>
<gene>
    <name evidence="6" type="ORF">WJX73_001174</name>
</gene>
<dbReference type="Proteomes" id="UP001465755">
    <property type="component" value="Unassembled WGS sequence"/>
</dbReference>
<dbReference type="AlphaFoldDB" id="A0AAW1NZ21"/>
<proteinExistence type="predicted"/>
<name>A0AAW1NZ21_9CHLO</name>
<dbReference type="GO" id="GO:0005730">
    <property type="term" value="C:nucleolus"/>
    <property type="evidence" value="ECO:0007669"/>
    <property type="project" value="UniProtKB-SubCell"/>
</dbReference>
<dbReference type="CDD" id="cd12226">
    <property type="entry name" value="RRM_NOL8"/>
    <property type="match status" value="1"/>
</dbReference>
<keyword evidence="7" id="KW-1185">Reference proteome</keyword>
<evidence type="ECO:0000256" key="2">
    <source>
        <dbReference type="ARBA" id="ARBA00022884"/>
    </source>
</evidence>
<dbReference type="InterPro" id="IPR000504">
    <property type="entry name" value="RRM_dom"/>
</dbReference>
<dbReference type="InterPro" id="IPR035979">
    <property type="entry name" value="RBD_domain_sf"/>
</dbReference>
<comment type="subcellular location">
    <subcellularLocation>
        <location evidence="1">Nucleus</location>
        <location evidence="1">Nucleolus</location>
    </subcellularLocation>
</comment>
<keyword evidence="2 4" id="KW-0694">RNA-binding</keyword>
<evidence type="ECO:0000256" key="4">
    <source>
        <dbReference type="PROSITE-ProRule" id="PRU00176"/>
    </source>
</evidence>
<evidence type="ECO:0000259" key="5">
    <source>
        <dbReference type="PROSITE" id="PS50102"/>
    </source>
</evidence>
<evidence type="ECO:0000256" key="3">
    <source>
        <dbReference type="ARBA" id="ARBA00023242"/>
    </source>
</evidence>
<accession>A0AAW1NZ21</accession>
<dbReference type="Pfam" id="PF00076">
    <property type="entry name" value="RRM_1"/>
    <property type="match status" value="1"/>
</dbReference>
<organism evidence="6 7">
    <name type="scientific">Symbiochloris irregularis</name>
    <dbReference type="NCBI Taxonomy" id="706552"/>
    <lineage>
        <taxon>Eukaryota</taxon>
        <taxon>Viridiplantae</taxon>
        <taxon>Chlorophyta</taxon>
        <taxon>core chlorophytes</taxon>
        <taxon>Trebouxiophyceae</taxon>
        <taxon>Trebouxiales</taxon>
        <taxon>Trebouxiaceae</taxon>
        <taxon>Symbiochloris</taxon>
    </lineage>
</organism>
<comment type="caution">
    <text evidence="6">The sequence shown here is derived from an EMBL/GenBank/DDBJ whole genome shotgun (WGS) entry which is preliminary data.</text>
</comment>
<feature type="domain" description="RRM" evidence="5">
    <location>
        <begin position="2"/>
        <end position="87"/>
    </location>
</feature>
<dbReference type="InterPro" id="IPR012677">
    <property type="entry name" value="Nucleotide-bd_a/b_plait_sf"/>
</dbReference>
<keyword evidence="3" id="KW-0539">Nucleus</keyword>
<reference evidence="6 7" key="1">
    <citation type="journal article" date="2024" name="Nat. Commun.">
        <title>Phylogenomics reveals the evolutionary origins of lichenization in chlorophyte algae.</title>
        <authorList>
            <person name="Puginier C."/>
            <person name="Libourel C."/>
            <person name="Otte J."/>
            <person name="Skaloud P."/>
            <person name="Haon M."/>
            <person name="Grisel S."/>
            <person name="Petersen M."/>
            <person name="Berrin J.G."/>
            <person name="Delaux P.M."/>
            <person name="Dal Grande F."/>
            <person name="Keller J."/>
        </authorList>
    </citation>
    <scope>NUCLEOTIDE SEQUENCE [LARGE SCALE GENOMIC DNA]</scope>
    <source>
        <strain evidence="6 7">SAG 2036</strain>
    </source>
</reference>
<dbReference type="EMBL" id="JALJOQ010000085">
    <property type="protein sequence ID" value="KAK9800162.1"/>
    <property type="molecule type" value="Genomic_DNA"/>
</dbReference>
<dbReference type="InterPro" id="IPR034138">
    <property type="entry name" value="NOP8_RRM"/>
</dbReference>
<evidence type="ECO:0000313" key="6">
    <source>
        <dbReference type="EMBL" id="KAK9800162.1"/>
    </source>
</evidence>
<dbReference type="Gene3D" id="3.30.70.330">
    <property type="match status" value="1"/>
</dbReference>
<sequence>MVRLFIGGLPAQVTLKDLLGRFAPFGKVTGGEIPASKATTSDSLQDSRGFAYVDFEPRDSTALHRCLSAYNGCSWSGSKLRVELQAQR</sequence>
<dbReference type="PANTHER" id="PTHR23099">
    <property type="entry name" value="TRANSCRIPTIONAL REGULATOR"/>
    <property type="match status" value="1"/>
</dbReference>
<protein>
    <recommendedName>
        <fullName evidence="5">RRM domain-containing protein</fullName>
    </recommendedName>
</protein>
<dbReference type="SMART" id="SM00360">
    <property type="entry name" value="RRM"/>
    <property type="match status" value="1"/>
</dbReference>
<dbReference type="PANTHER" id="PTHR23099:SF0">
    <property type="entry name" value="GERM CELL NUCLEAR ACIDIC PROTEIN"/>
    <property type="match status" value="1"/>
</dbReference>
<evidence type="ECO:0000256" key="1">
    <source>
        <dbReference type="ARBA" id="ARBA00004604"/>
    </source>
</evidence>